<keyword evidence="2" id="KW-0472">Membrane</keyword>
<feature type="domain" description="EamA" evidence="3">
    <location>
        <begin position="153"/>
        <end position="299"/>
    </location>
</feature>
<proteinExistence type="inferred from homology"/>
<feature type="transmembrane region" description="Helical" evidence="2">
    <location>
        <begin position="227"/>
        <end position="250"/>
    </location>
</feature>
<evidence type="ECO:0000256" key="2">
    <source>
        <dbReference type="SAM" id="Phobius"/>
    </source>
</evidence>
<evidence type="ECO:0000259" key="3">
    <source>
        <dbReference type="Pfam" id="PF00892"/>
    </source>
</evidence>
<accession>A0A239FS80</accession>
<name>A0A239FS80_9ACTN</name>
<feature type="transmembrane region" description="Helical" evidence="2">
    <location>
        <begin position="94"/>
        <end position="118"/>
    </location>
</feature>
<feature type="transmembrane region" description="Helical" evidence="2">
    <location>
        <begin position="38"/>
        <end position="58"/>
    </location>
</feature>
<dbReference type="OrthoDB" id="154915at2"/>
<feature type="transmembrane region" description="Helical" evidence="2">
    <location>
        <begin position="70"/>
        <end position="88"/>
    </location>
</feature>
<comment type="similarity">
    <text evidence="1">Belongs to the EamA transporter family.</text>
</comment>
<reference evidence="4 5" key="1">
    <citation type="submission" date="2017-06" db="EMBL/GenBank/DDBJ databases">
        <authorList>
            <person name="Kim H.J."/>
            <person name="Triplett B.A."/>
        </authorList>
    </citation>
    <scope>NUCLEOTIDE SEQUENCE [LARGE SCALE GENOMIC DNA]</scope>
    <source>
        <strain evidence="4 5">CGMCC 4.5593</strain>
    </source>
</reference>
<dbReference type="InterPro" id="IPR037185">
    <property type="entry name" value="EmrE-like"/>
</dbReference>
<dbReference type="Proteomes" id="UP000198362">
    <property type="component" value="Unassembled WGS sequence"/>
</dbReference>
<dbReference type="SUPFAM" id="SSF103481">
    <property type="entry name" value="Multidrug resistance efflux transporter EmrE"/>
    <property type="match status" value="2"/>
</dbReference>
<evidence type="ECO:0000313" key="4">
    <source>
        <dbReference type="EMBL" id="SNS59635.1"/>
    </source>
</evidence>
<keyword evidence="2" id="KW-1133">Transmembrane helix</keyword>
<organism evidence="4 5">
    <name type="scientific">Asanoa hainanensis</name>
    <dbReference type="NCBI Taxonomy" id="560556"/>
    <lineage>
        <taxon>Bacteria</taxon>
        <taxon>Bacillati</taxon>
        <taxon>Actinomycetota</taxon>
        <taxon>Actinomycetes</taxon>
        <taxon>Micromonosporales</taxon>
        <taxon>Micromonosporaceae</taxon>
        <taxon>Asanoa</taxon>
    </lineage>
</organism>
<gene>
    <name evidence="4" type="ORF">SAMN05421812_10151</name>
</gene>
<feature type="transmembrane region" description="Helical" evidence="2">
    <location>
        <begin position="150"/>
        <end position="171"/>
    </location>
</feature>
<feature type="domain" description="EamA" evidence="3">
    <location>
        <begin position="7"/>
        <end position="142"/>
    </location>
</feature>
<keyword evidence="5" id="KW-1185">Reference proteome</keyword>
<evidence type="ECO:0000256" key="1">
    <source>
        <dbReference type="ARBA" id="ARBA00007362"/>
    </source>
</evidence>
<dbReference type="PANTHER" id="PTHR22911:SF79">
    <property type="entry name" value="MOBA-LIKE NTP TRANSFERASE DOMAIN-CONTAINING PROTEIN"/>
    <property type="match status" value="1"/>
</dbReference>
<dbReference type="Pfam" id="PF00892">
    <property type="entry name" value="EamA"/>
    <property type="match status" value="2"/>
</dbReference>
<dbReference type="GO" id="GO:0016020">
    <property type="term" value="C:membrane"/>
    <property type="evidence" value="ECO:0007669"/>
    <property type="project" value="InterPro"/>
</dbReference>
<feature type="transmembrane region" description="Helical" evidence="2">
    <location>
        <begin position="183"/>
        <end position="207"/>
    </location>
</feature>
<protein>
    <submittedName>
        <fullName evidence="4">Threonine/homoserine efflux transporter RhtA</fullName>
    </submittedName>
</protein>
<feature type="transmembrane region" description="Helical" evidence="2">
    <location>
        <begin position="283"/>
        <end position="301"/>
    </location>
</feature>
<sequence>MAPTRSFGLLLALLSALTFSTSGPFAHALLGAGWTAPAAVATRVGVAALVLAVPAAIALRGRWGAVRRDLTGITLFGVLGVGAAQVGFFNAIRYLPVGVALLLEYLGVVLVVFWMWAAHGQRPRALTTAGAVTAVVGLVLVLDLSGGARLSLVGVAWGLFAGVGLASYFVLGARETPEGVEGVPPLALATAGMAIGALVLLVLGATGLLPMHATFGQVTLGDQRMSWLVPVAGLSLVAAVVAYVAGIAAARALGARLSSFVGLTEVLFAVLVSWLVLDELPTTVQIAGGALIVAGVALVRLDERRPAEALASA</sequence>
<evidence type="ECO:0000313" key="5">
    <source>
        <dbReference type="Proteomes" id="UP000198362"/>
    </source>
</evidence>
<dbReference type="InterPro" id="IPR000620">
    <property type="entry name" value="EamA_dom"/>
</dbReference>
<feature type="transmembrane region" description="Helical" evidence="2">
    <location>
        <begin position="257"/>
        <end position="277"/>
    </location>
</feature>
<keyword evidence="2" id="KW-0812">Transmembrane</keyword>
<feature type="transmembrane region" description="Helical" evidence="2">
    <location>
        <begin position="125"/>
        <end position="144"/>
    </location>
</feature>
<dbReference type="PANTHER" id="PTHR22911">
    <property type="entry name" value="ACYL-MALONYL CONDENSING ENZYME-RELATED"/>
    <property type="match status" value="1"/>
</dbReference>
<dbReference type="Gene3D" id="1.10.3730.20">
    <property type="match status" value="1"/>
</dbReference>
<dbReference type="AlphaFoldDB" id="A0A239FS80"/>
<dbReference type="EMBL" id="FZPH01000001">
    <property type="protein sequence ID" value="SNS59635.1"/>
    <property type="molecule type" value="Genomic_DNA"/>
</dbReference>